<proteinExistence type="predicted"/>
<gene>
    <name evidence="2" type="ORF">PS938_05636</name>
</gene>
<reference evidence="2 3" key="1">
    <citation type="submission" date="2019-09" db="EMBL/GenBank/DDBJ databases">
        <authorList>
            <person name="Chandra G."/>
            <person name="Truman W A."/>
        </authorList>
    </citation>
    <scope>NUCLEOTIDE SEQUENCE [LARGE SCALE GENOMIC DNA]</scope>
    <source>
        <strain evidence="2">PS938</strain>
    </source>
</reference>
<organism evidence="2 3">
    <name type="scientific">Pseudomonas fluorescens</name>
    <dbReference type="NCBI Taxonomy" id="294"/>
    <lineage>
        <taxon>Bacteria</taxon>
        <taxon>Pseudomonadati</taxon>
        <taxon>Pseudomonadota</taxon>
        <taxon>Gammaproteobacteria</taxon>
        <taxon>Pseudomonadales</taxon>
        <taxon>Pseudomonadaceae</taxon>
        <taxon>Pseudomonas</taxon>
    </lineage>
</organism>
<accession>A0A5E7VPZ3</accession>
<dbReference type="Proteomes" id="UP000327191">
    <property type="component" value="Unassembled WGS sequence"/>
</dbReference>
<protein>
    <submittedName>
        <fullName evidence="2">Uncharacterized protein</fullName>
    </submittedName>
</protein>
<evidence type="ECO:0000313" key="3">
    <source>
        <dbReference type="Proteomes" id="UP000327191"/>
    </source>
</evidence>
<sequence length="89" mass="9537">MITVSALVSRKVASSAEPDFTGRASFEPAGPAASAVLPKPPSSTLKKERFIALHMMYERIAPDEPTKEPAMISIELFSEKPIPAAAQPE</sequence>
<name>A0A5E7VPZ3_PSEFL</name>
<dbReference type="EMBL" id="CABVJE010000041">
    <property type="protein sequence ID" value="VVQ24694.1"/>
    <property type="molecule type" value="Genomic_DNA"/>
</dbReference>
<feature type="region of interest" description="Disordered" evidence="1">
    <location>
        <begin position="16"/>
        <end position="41"/>
    </location>
</feature>
<evidence type="ECO:0000313" key="2">
    <source>
        <dbReference type="EMBL" id="VVQ24694.1"/>
    </source>
</evidence>
<evidence type="ECO:0000256" key="1">
    <source>
        <dbReference type="SAM" id="MobiDB-lite"/>
    </source>
</evidence>
<dbReference type="AlphaFoldDB" id="A0A5E7VPZ3"/>